<dbReference type="OrthoDB" id="9782387at2"/>
<dbReference type="Proteomes" id="UP000012589">
    <property type="component" value="Unassembled WGS sequence"/>
</dbReference>
<dbReference type="InterPro" id="IPR050340">
    <property type="entry name" value="Cytosolic_Fe-S_CAF"/>
</dbReference>
<reference evidence="2 3" key="1">
    <citation type="journal article" date="2014" name="Genome Announc.">
        <title>Draft genome sequences of the altered schaedler flora, a defined bacterial community from gnotobiotic mice.</title>
        <authorList>
            <person name="Wannemuehler M.J."/>
            <person name="Overstreet A.M."/>
            <person name="Ward D.V."/>
            <person name="Phillips G.J."/>
        </authorList>
    </citation>
    <scope>NUCLEOTIDE SEQUENCE [LARGE SCALE GENOMIC DNA]</scope>
    <source>
        <strain evidence="2 3">ASF492</strain>
    </source>
</reference>
<accession>N2A8R6</accession>
<dbReference type="AlphaFoldDB" id="N2A8R6"/>
<dbReference type="SUPFAM" id="SSF53920">
    <property type="entry name" value="Fe-only hydrogenase"/>
    <property type="match status" value="1"/>
</dbReference>
<gene>
    <name evidence="2" type="ORF">C823_04846</name>
</gene>
<keyword evidence="3" id="KW-1185">Reference proteome</keyword>
<dbReference type="eggNOG" id="COG2221">
    <property type="taxonomic scope" value="Bacteria"/>
</dbReference>
<dbReference type="Pfam" id="PF00037">
    <property type="entry name" value="Fer4"/>
    <property type="match status" value="1"/>
</dbReference>
<evidence type="ECO:0000313" key="3">
    <source>
        <dbReference type="Proteomes" id="UP000012589"/>
    </source>
</evidence>
<dbReference type="SUPFAM" id="SSF54862">
    <property type="entry name" value="4Fe-4S ferredoxins"/>
    <property type="match status" value="1"/>
</dbReference>
<dbReference type="HOGENOM" id="CLU_039046_2_0_9"/>
<dbReference type="PANTHER" id="PTHR11615">
    <property type="entry name" value="NITRATE, FORMATE, IRON DEHYDROGENASE"/>
    <property type="match status" value="1"/>
</dbReference>
<dbReference type="InterPro" id="IPR009016">
    <property type="entry name" value="Fe_hydrogenase"/>
</dbReference>
<protein>
    <recommendedName>
        <fullName evidence="1">4Fe-4S ferredoxin-type domain-containing protein</fullName>
    </recommendedName>
</protein>
<name>N2A8R6_9FIRM</name>
<dbReference type="PATRIC" id="fig|1235802.3.peg.5104"/>
<dbReference type="InterPro" id="IPR017896">
    <property type="entry name" value="4Fe4S_Fe-S-bd"/>
</dbReference>
<dbReference type="Gene3D" id="3.40.950.10">
    <property type="entry name" value="Fe-only Hydrogenase (Larger Subunit), Chain L, domain 3"/>
    <property type="match status" value="1"/>
</dbReference>
<dbReference type="EMBL" id="AQFT01000140">
    <property type="protein sequence ID" value="EMZ20729.1"/>
    <property type="molecule type" value="Genomic_DNA"/>
</dbReference>
<feature type="domain" description="4Fe-4S ferredoxin-type" evidence="1">
    <location>
        <begin position="71"/>
        <end position="100"/>
    </location>
</feature>
<dbReference type="PROSITE" id="PS51379">
    <property type="entry name" value="4FE4S_FER_2"/>
    <property type="match status" value="1"/>
</dbReference>
<dbReference type="InterPro" id="IPR004108">
    <property type="entry name" value="Fe_hydrogenase_lsu_C"/>
</dbReference>
<sequence length="405" mass="44496">MTFNELHRTVLKSKKDNTPLPRNLTDREQHQLDCLLHPDEHPLVWKTDACDCQDGSCAAACTFAALEIKDGQISFDPEKCTGCAKCIEACQNENLTFSHDSVKALELLKDDAHPVYALMAPAFIGQFGKDATPSRIRTALKQIGFTGMIEVAAFADILTLKEALEFQHNMEQPDAFQLTSCCCPIWINLIRKDFGKIVGHLPASVSPMIACGRIAKQLHKGCRTIFIGPCLAKKAEAKEPELAGAIDCVLTFEELDYIFDTFSVDFSKLKDEVKEHSAAAGRLYARTGGVSQAVMECVKNINPDCQIDPVCENGIANCKKLLEDILNGKASGNFFEGMACDGGCVGGPKRVIPAQEGTQLVNDYAAQAPYRTPAENPYVIDLIHRLGFFTIEEFLKNSDILTRSL</sequence>
<organism evidence="2 3">
    <name type="scientific">Eubacterium plexicaudatum ASF492</name>
    <dbReference type="NCBI Taxonomy" id="1235802"/>
    <lineage>
        <taxon>Bacteria</taxon>
        <taxon>Bacillati</taxon>
        <taxon>Bacillota</taxon>
        <taxon>Clostridia</taxon>
        <taxon>Eubacteriales</taxon>
        <taxon>Eubacteriaceae</taxon>
        <taxon>Eubacterium</taxon>
    </lineage>
</organism>
<evidence type="ECO:0000259" key="1">
    <source>
        <dbReference type="PROSITE" id="PS51379"/>
    </source>
</evidence>
<proteinExistence type="predicted"/>
<evidence type="ECO:0000313" key="2">
    <source>
        <dbReference type="EMBL" id="EMZ20729.1"/>
    </source>
</evidence>
<dbReference type="Gene3D" id="3.30.70.20">
    <property type="match status" value="1"/>
</dbReference>
<dbReference type="eggNOG" id="COG4624">
    <property type="taxonomic scope" value="Bacteria"/>
</dbReference>
<dbReference type="STRING" id="1235802.C823_04846"/>
<comment type="caution">
    <text evidence="2">The sequence shown here is derived from an EMBL/GenBank/DDBJ whole genome shotgun (WGS) entry which is preliminary data.</text>
</comment>
<dbReference type="Pfam" id="PF02906">
    <property type="entry name" value="Fe_hyd_lg_C"/>
    <property type="match status" value="1"/>
</dbReference>